<dbReference type="FunFam" id="3.40.50.1010:FF:000006">
    <property type="entry name" value="rRNA-processing protein UTP23 homolog"/>
    <property type="match status" value="1"/>
</dbReference>
<dbReference type="AlphaFoldDB" id="A0A151X373"/>
<dbReference type="SUPFAM" id="SSF88723">
    <property type="entry name" value="PIN domain-like"/>
    <property type="match status" value="1"/>
</dbReference>
<evidence type="ECO:0000259" key="9">
    <source>
        <dbReference type="Pfam" id="PF24779"/>
    </source>
</evidence>
<dbReference type="InterPro" id="IPR029060">
    <property type="entry name" value="PIN-like_dom_sf"/>
</dbReference>
<evidence type="ECO:0000256" key="2">
    <source>
        <dbReference type="ARBA" id="ARBA00022517"/>
    </source>
</evidence>
<gene>
    <name evidence="10" type="ORF">ALC60_06192</name>
</gene>
<dbReference type="KEGG" id="mzt:108723257"/>
<evidence type="ECO:0000256" key="3">
    <source>
        <dbReference type="ARBA" id="ARBA00022552"/>
    </source>
</evidence>
<dbReference type="STRING" id="64791.A0A151X373"/>
<protein>
    <recommendedName>
        <fullName evidence="7">rRNA-processing protein UTP23 homolog</fullName>
    </recommendedName>
</protein>
<comment type="similarity">
    <text evidence="6">Belongs to the UTP23/FCF1 family. UTP23 subfamily.</text>
</comment>
<evidence type="ECO:0000256" key="8">
    <source>
        <dbReference type="SAM" id="MobiDB-lite"/>
    </source>
</evidence>
<proteinExistence type="inferred from homology"/>
<evidence type="ECO:0000313" key="10">
    <source>
        <dbReference type="EMBL" id="KYQ54851.1"/>
    </source>
</evidence>
<comment type="function">
    <text evidence="5">Involved in rRNA-processing and ribosome biogenesis.</text>
</comment>
<keyword evidence="4" id="KW-0539">Nucleus</keyword>
<dbReference type="PANTHER" id="PTHR12416">
    <property type="entry name" value="RRNA-PROCESSING PROTEIN UTP23 HOMOLOG"/>
    <property type="match status" value="1"/>
</dbReference>
<feature type="region of interest" description="Disordered" evidence="8">
    <location>
        <begin position="189"/>
        <end position="232"/>
    </location>
</feature>
<dbReference type="InterPro" id="IPR057776">
    <property type="entry name" value="UTP23_sensor"/>
</dbReference>
<dbReference type="OrthoDB" id="25675at2759"/>
<reference evidence="10 11" key="1">
    <citation type="submission" date="2015-09" db="EMBL/GenBank/DDBJ databases">
        <title>Trachymyrmex zeteki WGS genome.</title>
        <authorList>
            <person name="Nygaard S."/>
            <person name="Hu H."/>
            <person name="Boomsma J."/>
            <person name="Zhang G."/>
        </authorList>
    </citation>
    <scope>NUCLEOTIDE SEQUENCE [LARGE SCALE GENOMIC DNA]</scope>
    <source>
        <strain evidence="10">Tzet28-1</strain>
        <tissue evidence="10">Whole body</tissue>
    </source>
</reference>
<sequence>MKTSRAKKARKTLGFYVNNYKFHQPFQVLIDGTFAFAALQNKFNIQEQLAKYFQSETKLLTTACIILETEKLGIFSPAVNGATQIVKQYAIHRCGHEKKPINGSKCFLSMIGKDNSARYIIATQDRELQNKLRIIPGVPLIYLHGKVPTLDSPSEASHKHAEAMQKGLGMSTWEKENVKVLRKQAGLEEKETKLKKKRKKGGPNPLSCLRKKKKPETILKKNGAKSGKVRRRKIKIAPHIKEALLAELKNKHSK</sequence>
<keyword evidence="11" id="KW-1185">Reference proteome</keyword>
<evidence type="ECO:0000256" key="1">
    <source>
        <dbReference type="ARBA" id="ARBA00004604"/>
    </source>
</evidence>
<dbReference type="EMBL" id="KQ982562">
    <property type="protein sequence ID" value="KYQ54851.1"/>
    <property type="molecule type" value="Genomic_DNA"/>
</dbReference>
<name>A0A151X373_9HYME</name>
<dbReference type="GO" id="GO:0006364">
    <property type="term" value="P:rRNA processing"/>
    <property type="evidence" value="ECO:0007669"/>
    <property type="project" value="UniProtKB-KW"/>
</dbReference>
<evidence type="ECO:0000256" key="5">
    <source>
        <dbReference type="ARBA" id="ARBA00037300"/>
    </source>
</evidence>
<dbReference type="GO" id="GO:0032040">
    <property type="term" value="C:small-subunit processome"/>
    <property type="evidence" value="ECO:0007669"/>
    <property type="project" value="InterPro"/>
</dbReference>
<keyword evidence="3" id="KW-0698">rRNA processing</keyword>
<dbReference type="Pfam" id="PF24779">
    <property type="entry name" value="UTP23_sensor"/>
    <property type="match status" value="1"/>
</dbReference>
<dbReference type="CDD" id="cd09866">
    <property type="entry name" value="PIN_Fcf1-Utp23-H"/>
    <property type="match status" value="1"/>
</dbReference>
<dbReference type="Proteomes" id="UP000075809">
    <property type="component" value="Unassembled WGS sequence"/>
</dbReference>
<dbReference type="Pfam" id="PF04900">
    <property type="entry name" value="Fcf1"/>
    <property type="match status" value="1"/>
</dbReference>
<evidence type="ECO:0000256" key="7">
    <source>
        <dbReference type="ARBA" id="ARBA00071400"/>
    </source>
</evidence>
<organism evidence="10 11">
    <name type="scientific">Mycetomoellerius zeteki</name>
    <dbReference type="NCBI Taxonomy" id="64791"/>
    <lineage>
        <taxon>Eukaryota</taxon>
        <taxon>Metazoa</taxon>
        <taxon>Ecdysozoa</taxon>
        <taxon>Arthropoda</taxon>
        <taxon>Hexapoda</taxon>
        <taxon>Insecta</taxon>
        <taxon>Pterygota</taxon>
        <taxon>Neoptera</taxon>
        <taxon>Endopterygota</taxon>
        <taxon>Hymenoptera</taxon>
        <taxon>Apocrita</taxon>
        <taxon>Aculeata</taxon>
        <taxon>Formicoidea</taxon>
        <taxon>Formicidae</taxon>
        <taxon>Myrmicinae</taxon>
        <taxon>Mycetomoellerius</taxon>
    </lineage>
</organism>
<evidence type="ECO:0000256" key="6">
    <source>
        <dbReference type="ARBA" id="ARBA00038503"/>
    </source>
</evidence>
<evidence type="ECO:0000313" key="11">
    <source>
        <dbReference type="Proteomes" id="UP000075809"/>
    </source>
</evidence>
<keyword evidence="2" id="KW-0690">Ribosome biogenesis</keyword>
<accession>A0A151X373</accession>
<dbReference type="Gene3D" id="3.40.50.1010">
    <property type="entry name" value="5'-nuclease"/>
    <property type="match status" value="1"/>
</dbReference>
<feature type="domain" description="UTP23 sensor motif region" evidence="9">
    <location>
        <begin position="195"/>
        <end position="213"/>
    </location>
</feature>
<comment type="subcellular location">
    <subcellularLocation>
        <location evidence="1">Nucleus</location>
        <location evidence="1">Nucleolus</location>
    </subcellularLocation>
</comment>
<evidence type="ECO:0000256" key="4">
    <source>
        <dbReference type="ARBA" id="ARBA00023242"/>
    </source>
</evidence>
<dbReference type="InterPro" id="IPR006984">
    <property type="entry name" value="Fcf1/UTP23"/>
</dbReference>